<dbReference type="RefSeq" id="WP_081169001.1">
    <property type="nucleotide sequence ID" value="NZ_LWBP01000201.1"/>
</dbReference>
<organism evidence="1 2">
    <name type="scientific">Niastella populi</name>
    <dbReference type="NCBI Taxonomy" id="550983"/>
    <lineage>
        <taxon>Bacteria</taxon>
        <taxon>Pseudomonadati</taxon>
        <taxon>Bacteroidota</taxon>
        <taxon>Chitinophagia</taxon>
        <taxon>Chitinophagales</taxon>
        <taxon>Chitinophagaceae</taxon>
        <taxon>Niastella</taxon>
    </lineage>
</organism>
<evidence type="ECO:0008006" key="3">
    <source>
        <dbReference type="Google" id="ProtNLM"/>
    </source>
</evidence>
<keyword evidence="2" id="KW-1185">Reference proteome</keyword>
<evidence type="ECO:0000313" key="1">
    <source>
        <dbReference type="EMBL" id="OQP56249.1"/>
    </source>
</evidence>
<proteinExistence type="predicted"/>
<dbReference type="Proteomes" id="UP000192276">
    <property type="component" value="Unassembled WGS sequence"/>
</dbReference>
<evidence type="ECO:0000313" key="2">
    <source>
        <dbReference type="Proteomes" id="UP000192276"/>
    </source>
</evidence>
<name>A0A1V9FD04_9BACT</name>
<gene>
    <name evidence="1" type="ORF">A4R26_26155</name>
</gene>
<dbReference type="SUPFAM" id="SSF56925">
    <property type="entry name" value="OMPA-like"/>
    <property type="match status" value="1"/>
</dbReference>
<accession>A0A1V9FD04</accession>
<comment type="caution">
    <text evidence="1">The sequence shown here is derived from an EMBL/GenBank/DDBJ whole genome shotgun (WGS) entry which is preliminary data.</text>
</comment>
<dbReference type="InterPro" id="IPR011250">
    <property type="entry name" value="OMP/PagP_B-barrel"/>
</dbReference>
<protein>
    <recommendedName>
        <fullName evidence="3">Outer membrane protein beta-barrel domain-containing protein</fullName>
    </recommendedName>
</protein>
<dbReference type="OrthoDB" id="665831at2"/>
<dbReference type="EMBL" id="LWBP01000201">
    <property type="protein sequence ID" value="OQP56249.1"/>
    <property type="molecule type" value="Genomic_DNA"/>
</dbReference>
<reference evidence="2" key="1">
    <citation type="submission" date="2016-04" db="EMBL/GenBank/DDBJ databases">
        <authorList>
            <person name="Chen L."/>
            <person name="Zhuang W."/>
            <person name="Wang G."/>
        </authorList>
    </citation>
    <scope>NUCLEOTIDE SEQUENCE [LARGE SCALE GENOMIC DNA]</scope>
    <source>
        <strain evidence="2">208</strain>
    </source>
</reference>
<sequence length="248" mass="27080">MKRSLILLTGFLFIFCALQAQRKLPKMFAEVSFGASVPIGQFAESSYNGPLDEDQPGMAKTGMAANVTAGIYLKENVGLLLTGGYSVNMQSEEGYRDFLSKNPVSSLSRVYVNTGKWKMYKLMAGGFFVTPLVDDKLNLVTKLSAGICKTAIPSYDWAITGMGGLAFSQGWVSKEKLPAMFCYQVSLGLQYNVTRRVYVLFDVISFNAAAKKDYTAYTMTPVPGPETTVTQKYKFGSVNALLGLGVSF</sequence>
<dbReference type="AlphaFoldDB" id="A0A1V9FD04"/>